<name>A0A835S3A4_VANPL</name>
<accession>A0A835S3A4</accession>
<dbReference type="Proteomes" id="UP000639772">
    <property type="component" value="Chromosome 1"/>
</dbReference>
<evidence type="ECO:0000313" key="1">
    <source>
        <dbReference type="EMBL" id="KAG0503525.1"/>
    </source>
</evidence>
<dbReference type="AlphaFoldDB" id="A0A835S3A4"/>
<organism evidence="1 2">
    <name type="scientific">Vanilla planifolia</name>
    <name type="common">Vanilla</name>
    <dbReference type="NCBI Taxonomy" id="51239"/>
    <lineage>
        <taxon>Eukaryota</taxon>
        <taxon>Viridiplantae</taxon>
        <taxon>Streptophyta</taxon>
        <taxon>Embryophyta</taxon>
        <taxon>Tracheophyta</taxon>
        <taxon>Spermatophyta</taxon>
        <taxon>Magnoliopsida</taxon>
        <taxon>Liliopsida</taxon>
        <taxon>Asparagales</taxon>
        <taxon>Orchidaceae</taxon>
        <taxon>Vanilloideae</taxon>
        <taxon>Vanilleae</taxon>
        <taxon>Vanilla</taxon>
    </lineage>
</organism>
<proteinExistence type="predicted"/>
<sequence>MLNVSNTPRVSQHSVLHADAELSWHSATGCLRKRLRELWPTADICCPSRGFLTRFEEGGALPVDQISKNGCRIECKIAIAFGTR</sequence>
<comment type="caution">
    <text evidence="1">The sequence shown here is derived from an EMBL/GenBank/DDBJ whole genome shotgun (WGS) entry which is preliminary data.</text>
</comment>
<reference evidence="1 2" key="1">
    <citation type="journal article" date="2020" name="Nat. Food">
        <title>A phased Vanilla planifolia genome enables genetic improvement of flavour and production.</title>
        <authorList>
            <person name="Hasing T."/>
            <person name="Tang H."/>
            <person name="Brym M."/>
            <person name="Khazi F."/>
            <person name="Huang T."/>
            <person name="Chambers A.H."/>
        </authorList>
    </citation>
    <scope>NUCLEOTIDE SEQUENCE [LARGE SCALE GENOMIC DNA]</scope>
    <source>
        <tissue evidence="1">Leaf</tissue>
    </source>
</reference>
<evidence type="ECO:0000313" key="2">
    <source>
        <dbReference type="Proteomes" id="UP000639772"/>
    </source>
</evidence>
<dbReference type="EMBL" id="JADCNM010000001">
    <property type="protein sequence ID" value="KAG0503525.1"/>
    <property type="molecule type" value="Genomic_DNA"/>
</dbReference>
<protein>
    <submittedName>
        <fullName evidence="1">Uncharacterized protein</fullName>
    </submittedName>
</protein>
<gene>
    <name evidence="1" type="ORF">HPP92_003597</name>
</gene>